<gene>
    <name evidence="3" type="ORF">POTOM_049768</name>
</gene>
<accession>A0A8X8CAP1</accession>
<dbReference type="AlphaFoldDB" id="A0A8X8CAP1"/>
<dbReference type="NCBIfam" id="NF009489">
    <property type="entry name" value="PRK12851.1"/>
    <property type="match status" value="1"/>
</dbReference>
<dbReference type="PROSITE" id="PS00296">
    <property type="entry name" value="CHAPERONINS_CPN60"/>
    <property type="match status" value="1"/>
</dbReference>
<organism evidence="3 4">
    <name type="scientific">Populus tomentosa</name>
    <name type="common">Chinese white poplar</name>
    <dbReference type="NCBI Taxonomy" id="118781"/>
    <lineage>
        <taxon>Eukaryota</taxon>
        <taxon>Viridiplantae</taxon>
        <taxon>Streptophyta</taxon>
        <taxon>Embryophyta</taxon>
        <taxon>Tracheophyta</taxon>
        <taxon>Spermatophyta</taxon>
        <taxon>Magnoliopsida</taxon>
        <taxon>eudicotyledons</taxon>
        <taxon>Gunneridae</taxon>
        <taxon>Pentapetalae</taxon>
        <taxon>rosids</taxon>
        <taxon>fabids</taxon>
        <taxon>Malpighiales</taxon>
        <taxon>Salicaceae</taxon>
        <taxon>Saliceae</taxon>
        <taxon>Populus</taxon>
    </lineage>
</organism>
<dbReference type="PANTHER" id="PTHR45633">
    <property type="entry name" value="60 KDA HEAT SHOCK PROTEIN, MITOCHONDRIAL"/>
    <property type="match status" value="1"/>
</dbReference>
<dbReference type="OrthoDB" id="1733909at2759"/>
<dbReference type="NCBIfam" id="TIGR02348">
    <property type="entry name" value="GroEL"/>
    <property type="match status" value="1"/>
</dbReference>
<comment type="caution">
    <text evidence="3">The sequence shown here is derived from an EMBL/GenBank/DDBJ whole genome shotgun (WGS) entry which is preliminary data.</text>
</comment>
<proteinExistence type="inferred from homology"/>
<keyword evidence="2" id="KW-0143">Chaperone</keyword>
<dbReference type="NCBIfam" id="NF000592">
    <property type="entry name" value="PRK00013.1"/>
    <property type="match status" value="1"/>
</dbReference>
<dbReference type="NCBIfam" id="NF009488">
    <property type="entry name" value="PRK12850.1"/>
    <property type="match status" value="1"/>
</dbReference>
<dbReference type="GO" id="GO:0140662">
    <property type="term" value="F:ATP-dependent protein folding chaperone"/>
    <property type="evidence" value="ECO:0007669"/>
    <property type="project" value="InterPro"/>
</dbReference>
<comment type="similarity">
    <text evidence="1">Belongs to the chaperonin (HSP60) family.</text>
</comment>
<evidence type="ECO:0000313" key="3">
    <source>
        <dbReference type="EMBL" id="KAG6747365.1"/>
    </source>
</evidence>
<keyword evidence="4" id="KW-1185">Reference proteome</keyword>
<dbReference type="GO" id="GO:0005524">
    <property type="term" value="F:ATP binding"/>
    <property type="evidence" value="ECO:0007669"/>
    <property type="project" value="InterPro"/>
</dbReference>
<dbReference type="CDD" id="cd03344">
    <property type="entry name" value="GroEL"/>
    <property type="match status" value="1"/>
</dbReference>
<dbReference type="FunFam" id="3.50.7.10:FF:000001">
    <property type="entry name" value="60 kDa chaperonin"/>
    <property type="match status" value="1"/>
</dbReference>
<dbReference type="NCBIfam" id="NF009487">
    <property type="entry name" value="PRK12849.1"/>
    <property type="match status" value="1"/>
</dbReference>
<evidence type="ECO:0008006" key="5">
    <source>
        <dbReference type="Google" id="ProtNLM"/>
    </source>
</evidence>
<protein>
    <recommendedName>
        <fullName evidence="5">TCP-1/cpn60 chaperonin family protein</fullName>
    </recommendedName>
</protein>
<evidence type="ECO:0000256" key="1">
    <source>
        <dbReference type="ARBA" id="ARBA00006607"/>
    </source>
</evidence>
<dbReference type="GO" id="GO:0042026">
    <property type="term" value="P:protein refolding"/>
    <property type="evidence" value="ECO:0007669"/>
    <property type="project" value="InterPro"/>
</dbReference>
<dbReference type="InterPro" id="IPR001844">
    <property type="entry name" value="Cpn60/GroEL"/>
</dbReference>
<dbReference type="Proteomes" id="UP000886885">
    <property type="component" value="Chromosome 15A"/>
</dbReference>
<dbReference type="InterPro" id="IPR018370">
    <property type="entry name" value="Chaperonin_Cpn60_CS"/>
</dbReference>
<reference evidence="3" key="1">
    <citation type="journal article" date="2020" name="bioRxiv">
        <title>Hybrid origin of Populus tomentosa Carr. identified through genome sequencing and phylogenomic analysis.</title>
        <authorList>
            <person name="An X."/>
            <person name="Gao K."/>
            <person name="Chen Z."/>
            <person name="Li J."/>
            <person name="Yang X."/>
            <person name="Yang X."/>
            <person name="Zhou J."/>
            <person name="Guo T."/>
            <person name="Zhao T."/>
            <person name="Huang S."/>
            <person name="Miao D."/>
            <person name="Khan W.U."/>
            <person name="Rao P."/>
            <person name="Ye M."/>
            <person name="Lei B."/>
            <person name="Liao W."/>
            <person name="Wang J."/>
            <person name="Ji L."/>
            <person name="Li Y."/>
            <person name="Guo B."/>
            <person name="Mustafa N.S."/>
            <person name="Li S."/>
            <person name="Yun Q."/>
            <person name="Keller S.R."/>
            <person name="Mao J."/>
            <person name="Zhang R."/>
            <person name="Strauss S.H."/>
        </authorList>
    </citation>
    <scope>NUCLEOTIDE SEQUENCE</scope>
    <source>
        <strain evidence="3">GM15</strain>
        <tissue evidence="3">Leaf</tissue>
    </source>
</reference>
<evidence type="ECO:0000256" key="2">
    <source>
        <dbReference type="ARBA" id="ARBA00023186"/>
    </source>
</evidence>
<dbReference type="EMBL" id="JAAWWB010000029">
    <property type="protein sequence ID" value="KAG6747365.1"/>
    <property type="molecule type" value="Genomic_DNA"/>
</dbReference>
<dbReference type="InterPro" id="IPR002423">
    <property type="entry name" value="Cpn60/GroEL/TCP-1"/>
</dbReference>
<name>A0A8X8CAP1_POPTO</name>
<evidence type="ECO:0000313" key="4">
    <source>
        <dbReference type="Proteomes" id="UP000886885"/>
    </source>
</evidence>
<sequence length="613" mass="65229">MSFSFSISEPLAFPQQPLFSSLGGNKRASGIWRNHQVVNKLVVRAGPKKISFGKDCREALQAGIDKLADAVSLTLGPKGRNVVLSDSKTLKVVNDGVTIARAIELPDSMENIGAILIQEVASKMNDMAGDGTTTAIILAREMIKTGMLAVTFGANPVFVKKGMDMAVKELVKVLKKNSFPVKGKDDIKAVASISAGNDEFVGNLIAETIEKIGSDGVISLESSSTSDTFVIIEEGMKVIKLILVLNMFDKGYMSPQFITNQEKSLVEFDKAKVLVTDQKIANVQEIVPVLEKTTQLSVPLLIIAEDISKPVLETLVVNKMKGLLNVAVVKCPGFGDRKKALLQDIALMTGRSLHLICCVIHAIPKPSGADFLSGDFGLTLGSVTSDQLGIARKVTITSNSTTIVADSATKAEIQARILQIKKDLAETDNAALSRKLSERIAKLSGGVAVIKVGAHTETELEDRKLRIEDAKNATFAAMDEGIVPGGGAAYVHLSEQISSIKNSMKDENEKIGADIVAKALLAPAKTIATNAGVDGAVVVENIRSCGWRTGYNAMTGRYEDLLNAGVVDPCRVSRCALQSAVSIAGIVLTTQAVLVEKIKKPKPAVPYVPGITP</sequence>
<dbReference type="Pfam" id="PF00118">
    <property type="entry name" value="Cpn60_TCP1"/>
    <property type="match status" value="1"/>
</dbReference>